<evidence type="ECO:0000313" key="1">
    <source>
        <dbReference type="EMBL" id="QXI26917.1"/>
    </source>
</evidence>
<proteinExistence type="predicted"/>
<dbReference type="AlphaFoldDB" id="A0A9E6PHJ3"/>
<reference evidence="1 2" key="1">
    <citation type="journal article" date="2020" name="Microorganisms">
        <title>Reliable Identification of Environmental Pseudomonas Isolates Using the rpoD Gene.</title>
        <authorList>
            <consortium name="The Broad Institute Genome Sequencing Platform"/>
            <person name="Girard L."/>
            <person name="Lood C."/>
            <person name="Rokni-Zadeh H."/>
            <person name="van Noort V."/>
            <person name="Lavigne R."/>
            <person name="De Mot R."/>
        </authorList>
    </citation>
    <scope>NUCLEOTIDE SEQUENCE [LARGE SCALE GENOMIC DNA]</scope>
    <source>
        <strain evidence="1 2">RW8P3</strain>
    </source>
</reference>
<dbReference type="RefSeq" id="WP_186681285.1">
    <property type="nucleotide sequence ID" value="NZ_CP077093.1"/>
</dbReference>
<dbReference type="EMBL" id="CP077093">
    <property type="protein sequence ID" value="QXI26917.1"/>
    <property type="molecule type" value="Genomic_DNA"/>
</dbReference>
<organism evidence="1 2">
    <name type="scientific">Pseudomonas vanderleydeniana</name>
    <dbReference type="NCBI Taxonomy" id="2745495"/>
    <lineage>
        <taxon>Bacteria</taxon>
        <taxon>Pseudomonadati</taxon>
        <taxon>Pseudomonadota</taxon>
        <taxon>Gammaproteobacteria</taxon>
        <taxon>Pseudomonadales</taxon>
        <taxon>Pseudomonadaceae</taxon>
        <taxon>Pseudomonas</taxon>
    </lineage>
</organism>
<dbReference type="KEGG" id="pvw:HU752_023775"/>
<name>A0A9E6PHJ3_9PSED</name>
<protein>
    <submittedName>
        <fullName evidence="1">Uncharacterized protein</fullName>
    </submittedName>
</protein>
<evidence type="ECO:0000313" key="2">
    <source>
        <dbReference type="Proteomes" id="UP000634530"/>
    </source>
</evidence>
<reference evidence="1 2" key="2">
    <citation type="journal article" date="2021" name="Microorganisms">
        <title>The Ever-Expanding Pseudomonas Genus: Description of 43 New Species and Partition of the Pseudomonas putida Group.</title>
        <authorList>
            <person name="Girard L."/>
            <person name="Lood C."/>
            <person name="Hofte M."/>
            <person name="Vandamme P."/>
            <person name="Rokni-Zadeh H."/>
            <person name="van Noort V."/>
            <person name="Lavigne R."/>
            <person name="De Mot R."/>
        </authorList>
    </citation>
    <scope>NUCLEOTIDE SEQUENCE [LARGE SCALE GENOMIC DNA]</scope>
    <source>
        <strain evidence="1 2">RW8P3</strain>
    </source>
</reference>
<keyword evidence="2" id="KW-1185">Reference proteome</keyword>
<accession>A0A9E6PHJ3</accession>
<sequence>MSVNLNPQNLKSFPQPLVLSANPGGIGAADTQDPAKPLPVLAGPLDLKPRDRIDLYWRDASAPVSTYEHPEDEPPINDFVTLVVDVEHIESAAEPVPVWYRFTPFPGGAWQDSDITHIRVKLEIPGGVDIDPATPYENEALQPPQVQPVGVITSPQGVSVIVAPYLNMSVGDQVSVAWDDRKVDHPPLREEHLNRNLLIAIPAEIVEAVGSSPNLPVRYEIHDLVGNWSKHSPATRVVVSLEP</sequence>
<dbReference type="Proteomes" id="UP000634530">
    <property type="component" value="Chromosome"/>
</dbReference>
<gene>
    <name evidence="1" type="ORF">HU752_023775</name>
</gene>